<evidence type="ECO:0000313" key="2">
    <source>
        <dbReference type="Proteomes" id="UP000631114"/>
    </source>
</evidence>
<dbReference type="AlphaFoldDB" id="A0A835LG53"/>
<comment type="caution">
    <text evidence="1">The sequence shown here is derived from an EMBL/GenBank/DDBJ whole genome shotgun (WGS) entry which is preliminary data.</text>
</comment>
<gene>
    <name evidence="1" type="ORF">IFM89_035922</name>
</gene>
<name>A0A835LG53_9MAGN</name>
<dbReference type="OrthoDB" id="1093005at2759"/>
<reference evidence="1 2" key="1">
    <citation type="submission" date="2020-10" db="EMBL/GenBank/DDBJ databases">
        <title>The Coptis chinensis genome and diversification of protoberbering-type alkaloids.</title>
        <authorList>
            <person name="Wang B."/>
            <person name="Shu S."/>
            <person name="Song C."/>
            <person name="Liu Y."/>
        </authorList>
    </citation>
    <scope>NUCLEOTIDE SEQUENCE [LARGE SCALE GENOMIC DNA]</scope>
    <source>
        <strain evidence="1">HL-2020</strain>
        <tissue evidence="1">Leaf</tissue>
    </source>
</reference>
<evidence type="ECO:0000313" key="1">
    <source>
        <dbReference type="EMBL" id="KAF9590604.1"/>
    </source>
</evidence>
<protein>
    <submittedName>
        <fullName evidence="1">Uncharacterized protein</fullName>
    </submittedName>
</protein>
<keyword evidence="2" id="KW-1185">Reference proteome</keyword>
<organism evidence="1 2">
    <name type="scientific">Coptis chinensis</name>
    <dbReference type="NCBI Taxonomy" id="261450"/>
    <lineage>
        <taxon>Eukaryota</taxon>
        <taxon>Viridiplantae</taxon>
        <taxon>Streptophyta</taxon>
        <taxon>Embryophyta</taxon>
        <taxon>Tracheophyta</taxon>
        <taxon>Spermatophyta</taxon>
        <taxon>Magnoliopsida</taxon>
        <taxon>Ranunculales</taxon>
        <taxon>Ranunculaceae</taxon>
        <taxon>Coptidoideae</taxon>
        <taxon>Coptis</taxon>
    </lineage>
</organism>
<accession>A0A835LG53</accession>
<dbReference type="EMBL" id="JADFTS010000009">
    <property type="protein sequence ID" value="KAF9590604.1"/>
    <property type="molecule type" value="Genomic_DNA"/>
</dbReference>
<sequence>MSVFVETSLSTHIVMGVSPHMTAGDLKRQLGSEHYICFPSIGEIIINGLMVKKRSHYYRLPDSVVLKDAFQGFKGTWFLHVDVTPSNQYDKTACVSRDTQGDSSHQGGESTCQPTIETASVSVSEVVSVAGLITRYFYEFDEVRSYDGPSSCAVTDEVQVNGSYHGQRYKPLKIKTNAFESDVVIPKPIVYTCGKPSRIIPLQSLAETSPGALGCKIERIKVGKRLVLASKSLLSSTCKKKPSLDICQSKCGVLPKTLVFEVSDSVDC</sequence>
<dbReference type="Proteomes" id="UP000631114">
    <property type="component" value="Unassembled WGS sequence"/>
</dbReference>
<proteinExistence type="predicted"/>